<gene>
    <name evidence="2" type="ORF">HARCEL1_07155</name>
</gene>
<dbReference type="PANTHER" id="PTHR30289">
    <property type="entry name" value="UNCHARACTERIZED PROTEIN YBCL-RELATED"/>
    <property type="match status" value="1"/>
</dbReference>
<feature type="region of interest" description="Disordered" evidence="1">
    <location>
        <begin position="105"/>
        <end position="132"/>
    </location>
</feature>
<dbReference type="Proteomes" id="UP000244727">
    <property type="component" value="Chromosome"/>
</dbReference>
<name>A0A2R4X129_9EURY</name>
<dbReference type="InterPro" id="IPR005247">
    <property type="entry name" value="YbhB_YbcL/LppC-like"/>
</dbReference>
<evidence type="ECO:0000313" key="2">
    <source>
        <dbReference type="EMBL" id="AWB27500.1"/>
    </source>
</evidence>
<dbReference type="KEGG" id="harc:HARCEL1_07155"/>
<accession>A0A2R4X129</accession>
<organism evidence="2 3">
    <name type="scientific">Halococcoides cellulosivorans</name>
    <dbReference type="NCBI Taxonomy" id="1679096"/>
    <lineage>
        <taxon>Archaea</taxon>
        <taxon>Methanobacteriati</taxon>
        <taxon>Methanobacteriota</taxon>
        <taxon>Stenosarchaea group</taxon>
        <taxon>Halobacteria</taxon>
        <taxon>Halobacteriales</taxon>
        <taxon>Haloarculaceae</taxon>
        <taxon>Halococcoides</taxon>
    </lineage>
</organism>
<dbReference type="EMBL" id="CP028858">
    <property type="protein sequence ID" value="AWB27500.1"/>
    <property type="molecule type" value="Genomic_DNA"/>
</dbReference>
<evidence type="ECO:0000256" key="1">
    <source>
        <dbReference type="SAM" id="MobiDB-lite"/>
    </source>
</evidence>
<dbReference type="AlphaFoldDB" id="A0A2R4X129"/>
<dbReference type="SUPFAM" id="SSF49777">
    <property type="entry name" value="PEBP-like"/>
    <property type="match status" value="1"/>
</dbReference>
<protein>
    <submittedName>
        <fullName evidence="2">YbhB/YbcL family Raf kinase inhibitor-like protein</fullName>
    </submittedName>
</protein>
<dbReference type="InterPro" id="IPR036610">
    <property type="entry name" value="PEBP-like_sf"/>
</dbReference>
<dbReference type="InterPro" id="IPR008914">
    <property type="entry name" value="PEBP"/>
</dbReference>
<proteinExistence type="predicted"/>
<dbReference type="NCBIfam" id="TIGR00481">
    <property type="entry name" value="YbhB/YbcL family Raf kinase inhibitor-like protein"/>
    <property type="match status" value="1"/>
</dbReference>
<reference evidence="2 3" key="1">
    <citation type="submission" date="2018-04" db="EMBL/GenBank/DDBJ databases">
        <title>Halococcoides cellulosivorans gen. nov., sp. nov., an extremely halophilic cellulose-utilizing haloarchaeon from hypersaline lakes.</title>
        <authorList>
            <person name="Sorokin D.Y."/>
            <person name="Toshchakov S.V."/>
            <person name="Samarov N.I."/>
            <person name="Korzhenkov A."/>
            <person name="Kublanov I.V."/>
        </authorList>
    </citation>
    <scope>NUCLEOTIDE SEQUENCE [LARGE SCALE GENOMIC DNA]</scope>
    <source>
        <strain evidence="2 3">HArcel1</strain>
    </source>
</reference>
<evidence type="ECO:0000313" key="3">
    <source>
        <dbReference type="Proteomes" id="UP000244727"/>
    </source>
</evidence>
<sequence>MPSSAGERLWGRRSLVRWRLPTPISVPFELHSPAFDDGDPIPREYGYTARNVNPPLEWTGVPDGTDTVALVMDDPDAVEPADKIWDHWVVWNLPAERGGVPEDASLAQASEGPNDYGERGYGGPNPPDGEHTYRFEAYAVDGDLDLRDADADALRAAVEGRTLATATIEGTYAP</sequence>
<keyword evidence="3" id="KW-1185">Reference proteome</keyword>
<dbReference type="CDD" id="cd00865">
    <property type="entry name" value="PEBP_bact_arch"/>
    <property type="match status" value="1"/>
</dbReference>
<dbReference type="PANTHER" id="PTHR30289:SF1">
    <property type="entry name" value="PEBP (PHOSPHATIDYLETHANOLAMINE-BINDING PROTEIN) FAMILY PROTEIN"/>
    <property type="match status" value="1"/>
</dbReference>
<dbReference type="Gene3D" id="3.90.280.10">
    <property type="entry name" value="PEBP-like"/>
    <property type="match status" value="1"/>
</dbReference>
<dbReference type="Pfam" id="PF01161">
    <property type="entry name" value="PBP"/>
    <property type="match status" value="1"/>
</dbReference>